<reference evidence="2 3" key="3">
    <citation type="submission" date="2019-11" db="EMBL/GenBank/DDBJ databases">
        <title>A de novo genome assembly of a pear dwarfing rootstock.</title>
        <authorList>
            <person name="Wang F."/>
            <person name="Wang J."/>
            <person name="Li S."/>
            <person name="Zhang Y."/>
            <person name="Fang M."/>
            <person name="Ma L."/>
            <person name="Zhao Y."/>
            <person name="Jiang S."/>
        </authorList>
    </citation>
    <scope>NUCLEOTIDE SEQUENCE [LARGE SCALE GENOMIC DNA]</scope>
    <source>
        <strain evidence="2">S2</strain>
        <tissue evidence="2">Leaf</tissue>
    </source>
</reference>
<sequence>MTIYNVMYFSNNQQQLFVHVNVAAPQINRRNGRRNNILAFAILTILTLLQMRYPQQDLFQTYPTLTMITMSSVLAYCIAFTLLELLLLVLVHIILQFWFCIFFRKAVLSMGNLLFELGRGLRTSRLLPLNTTYVVLTWKCLILYLELA</sequence>
<reference evidence="3" key="2">
    <citation type="submission" date="2019-10" db="EMBL/GenBank/DDBJ databases">
        <title>A de novo genome assembly of a pear dwarfing rootstock.</title>
        <authorList>
            <person name="Wang F."/>
            <person name="Wang J."/>
            <person name="Li S."/>
            <person name="Zhang Y."/>
            <person name="Fang M."/>
            <person name="Ma L."/>
            <person name="Zhao Y."/>
            <person name="Jiang S."/>
        </authorList>
    </citation>
    <scope>NUCLEOTIDE SEQUENCE [LARGE SCALE GENOMIC DNA]</scope>
</reference>
<evidence type="ECO:0000256" key="1">
    <source>
        <dbReference type="SAM" id="Phobius"/>
    </source>
</evidence>
<protein>
    <submittedName>
        <fullName evidence="2">Uncharacterized protein</fullName>
    </submittedName>
</protein>
<dbReference type="AlphaFoldDB" id="A0A5N5EWR1"/>
<comment type="caution">
    <text evidence="2">The sequence shown here is derived from an EMBL/GenBank/DDBJ whole genome shotgun (WGS) entry which is preliminary data.</text>
</comment>
<keyword evidence="1" id="KW-0812">Transmembrane</keyword>
<proteinExistence type="predicted"/>
<name>A0A5N5EWR1_9ROSA</name>
<keyword evidence="1" id="KW-0472">Membrane</keyword>
<evidence type="ECO:0000313" key="2">
    <source>
        <dbReference type="EMBL" id="KAB2595379.1"/>
    </source>
</evidence>
<organism evidence="2 3">
    <name type="scientific">Pyrus ussuriensis x Pyrus communis</name>
    <dbReference type="NCBI Taxonomy" id="2448454"/>
    <lineage>
        <taxon>Eukaryota</taxon>
        <taxon>Viridiplantae</taxon>
        <taxon>Streptophyta</taxon>
        <taxon>Embryophyta</taxon>
        <taxon>Tracheophyta</taxon>
        <taxon>Spermatophyta</taxon>
        <taxon>Magnoliopsida</taxon>
        <taxon>eudicotyledons</taxon>
        <taxon>Gunneridae</taxon>
        <taxon>Pentapetalae</taxon>
        <taxon>rosids</taxon>
        <taxon>fabids</taxon>
        <taxon>Rosales</taxon>
        <taxon>Rosaceae</taxon>
        <taxon>Amygdaloideae</taxon>
        <taxon>Maleae</taxon>
        <taxon>Pyrus</taxon>
    </lineage>
</organism>
<evidence type="ECO:0000313" key="3">
    <source>
        <dbReference type="Proteomes" id="UP000327157"/>
    </source>
</evidence>
<dbReference type="Proteomes" id="UP000327157">
    <property type="component" value="Chromosome 7"/>
</dbReference>
<keyword evidence="1" id="KW-1133">Transmembrane helix</keyword>
<accession>A0A5N5EWR1</accession>
<reference evidence="2 3" key="1">
    <citation type="submission" date="2019-09" db="EMBL/GenBank/DDBJ databases">
        <authorList>
            <person name="Ou C."/>
        </authorList>
    </citation>
    <scope>NUCLEOTIDE SEQUENCE [LARGE SCALE GENOMIC DNA]</scope>
    <source>
        <strain evidence="2">S2</strain>
        <tissue evidence="2">Leaf</tissue>
    </source>
</reference>
<feature type="transmembrane region" description="Helical" evidence="1">
    <location>
        <begin position="36"/>
        <end position="53"/>
    </location>
</feature>
<feature type="transmembrane region" description="Helical" evidence="1">
    <location>
        <begin position="73"/>
        <end position="103"/>
    </location>
</feature>
<gene>
    <name evidence="2" type="ORF">D8674_030829</name>
</gene>
<dbReference type="EMBL" id="SMOL01000781">
    <property type="protein sequence ID" value="KAB2595379.1"/>
    <property type="molecule type" value="Genomic_DNA"/>
</dbReference>
<keyword evidence="3" id="KW-1185">Reference proteome</keyword>